<keyword evidence="9" id="KW-1185">Reference proteome</keyword>
<dbReference type="InterPro" id="IPR006094">
    <property type="entry name" value="Oxid_FAD_bind_N"/>
</dbReference>
<dbReference type="Gene3D" id="3.40.462.20">
    <property type="match status" value="1"/>
</dbReference>
<evidence type="ECO:0000256" key="1">
    <source>
        <dbReference type="ARBA" id="ARBA00001974"/>
    </source>
</evidence>
<dbReference type="OrthoDB" id="9775082at2"/>
<dbReference type="InterPro" id="IPR016166">
    <property type="entry name" value="FAD-bd_PCMH"/>
</dbReference>
<dbReference type="InterPro" id="IPR016169">
    <property type="entry name" value="FAD-bd_PCMH_sub2"/>
</dbReference>
<feature type="region of interest" description="Disordered" evidence="6">
    <location>
        <begin position="1"/>
        <end position="25"/>
    </location>
</feature>
<evidence type="ECO:0000313" key="8">
    <source>
        <dbReference type="EMBL" id="PKW28196.1"/>
    </source>
</evidence>
<keyword evidence="5" id="KW-0560">Oxidoreductase</keyword>
<evidence type="ECO:0000313" key="9">
    <source>
        <dbReference type="Proteomes" id="UP000233781"/>
    </source>
</evidence>
<protein>
    <submittedName>
        <fullName evidence="8">FAD/FMN-containing dehydrogenase</fullName>
    </submittedName>
</protein>
<keyword evidence="3" id="KW-0285">Flavoprotein</keyword>
<evidence type="ECO:0000256" key="4">
    <source>
        <dbReference type="ARBA" id="ARBA00022827"/>
    </source>
</evidence>
<proteinExistence type="inferred from homology"/>
<dbReference type="EMBL" id="PJNE01000001">
    <property type="protein sequence ID" value="PKW28196.1"/>
    <property type="molecule type" value="Genomic_DNA"/>
</dbReference>
<dbReference type="PROSITE" id="PS51387">
    <property type="entry name" value="FAD_PCMH"/>
    <property type="match status" value="1"/>
</dbReference>
<dbReference type="InterPro" id="IPR050416">
    <property type="entry name" value="FAD-linked_Oxidoreductase"/>
</dbReference>
<dbReference type="InterPro" id="IPR036318">
    <property type="entry name" value="FAD-bd_PCMH-like_sf"/>
</dbReference>
<evidence type="ECO:0000256" key="2">
    <source>
        <dbReference type="ARBA" id="ARBA00005466"/>
    </source>
</evidence>
<organism evidence="8 9">
    <name type="scientific">Phycicoccus duodecadis</name>
    <dbReference type="NCBI Taxonomy" id="173053"/>
    <lineage>
        <taxon>Bacteria</taxon>
        <taxon>Bacillati</taxon>
        <taxon>Actinomycetota</taxon>
        <taxon>Actinomycetes</taxon>
        <taxon>Micrococcales</taxon>
        <taxon>Intrasporangiaceae</taxon>
        <taxon>Phycicoccus</taxon>
    </lineage>
</organism>
<keyword evidence="4" id="KW-0274">FAD</keyword>
<reference evidence="8 9" key="1">
    <citation type="submission" date="2017-12" db="EMBL/GenBank/DDBJ databases">
        <title>Sequencing the genomes of 1000 Actinobacteria strains.</title>
        <authorList>
            <person name="Klenk H.-P."/>
        </authorList>
    </citation>
    <scope>NUCLEOTIDE SEQUENCE [LARGE SCALE GENOMIC DNA]</scope>
    <source>
        <strain evidence="8 9">DSM 12806</strain>
    </source>
</reference>
<gene>
    <name evidence="8" type="ORF">ATL31_3054</name>
</gene>
<dbReference type="Gene3D" id="3.30.43.10">
    <property type="entry name" value="Uridine Diphospho-n-acetylenolpyruvylglucosamine Reductase, domain 2"/>
    <property type="match status" value="1"/>
</dbReference>
<dbReference type="Proteomes" id="UP000233781">
    <property type="component" value="Unassembled WGS sequence"/>
</dbReference>
<sequence>MTDIDTRPSLTTDRPPAGGPAPGPETALCELEAVLPGQVLRPGGPGWESARRGWAVNVDQQPLAVVTVQDPEDVVAAVRCAGRHGLSVSTQPVGHGATTALTGTVLLRTGALQDLDVDVERRVARVGAGVKWGTLLAALEPTGLTALAGSSPDPSVVGFTLGGGLSWFSRALGLCAHSTVAFDLVDARGVRRRISAASDPDLFWALRGGGGDFGVVLAVEVALHEAGPLLGGRLLWPLEMARPVLQAFRRITAEAPDELSLWAHLFRFPPLPELPELLRGRAFISVDLTFLGAPAELDGLLAPLRQLPVLVLDTVGRVPLSELGGIAAEPVDPMPTQEYSELLRTLDAATVDRLVDAAGAGVELPLAVVQIRHLGGALARATTEDGPNGAVPEEYSVFCLGVPVAPGLPEAIDAAFDTVRAALGEQRAGRAFFNFLGHESDLGSTFSAPARERLRRVKAETDPSGLFRSNRPV</sequence>
<evidence type="ECO:0000256" key="3">
    <source>
        <dbReference type="ARBA" id="ARBA00022630"/>
    </source>
</evidence>
<dbReference type="GO" id="GO:0016491">
    <property type="term" value="F:oxidoreductase activity"/>
    <property type="evidence" value="ECO:0007669"/>
    <property type="project" value="UniProtKB-KW"/>
</dbReference>
<evidence type="ECO:0000256" key="5">
    <source>
        <dbReference type="ARBA" id="ARBA00023002"/>
    </source>
</evidence>
<dbReference type="PANTHER" id="PTHR42973:SF39">
    <property type="entry name" value="FAD-BINDING PCMH-TYPE DOMAIN-CONTAINING PROTEIN"/>
    <property type="match status" value="1"/>
</dbReference>
<name>A0A2N3YMY2_9MICO</name>
<evidence type="ECO:0000256" key="6">
    <source>
        <dbReference type="SAM" id="MobiDB-lite"/>
    </source>
</evidence>
<dbReference type="AlphaFoldDB" id="A0A2N3YMY2"/>
<dbReference type="SUPFAM" id="SSF56176">
    <property type="entry name" value="FAD-binding/transporter-associated domain-like"/>
    <property type="match status" value="1"/>
</dbReference>
<comment type="similarity">
    <text evidence="2">Belongs to the oxygen-dependent FAD-linked oxidoreductase family.</text>
</comment>
<dbReference type="RefSeq" id="WP_101396723.1">
    <property type="nucleotide sequence ID" value="NZ_PJNE01000001.1"/>
</dbReference>
<evidence type="ECO:0000259" key="7">
    <source>
        <dbReference type="PROSITE" id="PS51387"/>
    </source>
</evidence>
<comment type="caution">
    <text evidence="8">The sequence shown here is derived from an EMBL/GenBank/DDBJ whole genome shotgun (WGS) entry which is preliminary data.</text>
</comment>
<dbReference type="GO" id="GO:0071949">
    <property type="term" value="F:FAD binding"/>
    <property type="evidence" value="ECO:0007669"/>
    <property type="project" value="InterPro"/>
</dbReference>
<dbReference type="Pfam" id="PF01565">
    <property type="entry name" value="FAD_binding_4"/>
    <property type="match status" value="1"/>
</dbReference>
<accession>A0A2N3YMY2</accession>
<dbReference type="PANTHER" id="PTHR42973">
    <property type="entry name" value="BINDING OXIDOREDUCTASE, PUTATIVE (AFU_ORTHOLOGUE AFUA_1G17690)-RELATED"/>
    <property type="match status" value="1"/>
</dbReference>
<feature type="domain" description="FAD-binding PCMH-type" evidence="7">
    <location>
        <begin position="58"/>
        <end position="226"/>
    </location>
</feature>
<dbReference type="Gene3D" id="3.30.465.10">
    <property type="match status" value="1"/>
</dbReference>
<dbReference type="InterPro" id="IPR016167">
    <property type="entry name" value="FAD-bd_PCMH_sub1"/>
</dbReference>
<comment type="cofactor">
    <cofactor evidence="1">
        <name>FAD</name>
        <dbReference type="ChEBI" id="CHEBI:57692"/>
    </cofactor>
</comment>